<evidence type="ECO:0000256" key="2">
    <source>
        <dbReference type="ARBA" id="ARBA00013266"/>
    </source>
</evidence>
<gene>
    <name evidence="7" type="ORF">DFR50_12064</name>
</gene>
<proteinExistence type="inferred from homology"/>
<evidence type="ECO:0000256" key="6">
    <source>
        <dbReference type="ARBA" id="ARBA00049486"/>
    </source>
</evidence>
<dbReference type="FunFam" id="2.160.10.10:FF:000015">
    <property type="entry name" value="Serine acetyltransferase, plasmid"/>
    <property type="match status" value="1"/>
</dbReference>
<dbReference type="InterPro" id="IPR045304">
    <property type="entry name" value="LbH_SAT"/>
</dbReference>
<dbReference type="InterPro" id="IPR011004">
    <property type="entry name" value="Trimer_LpxA-like_sf"/>
</dbReference>
<organism evidence="7 8">
    <name type="scientific">Roseiarcus fermentans</name>
    <dbReference type="NCBI Taxonomy" id="1473586"/>
    <lineage>
        <taxon>Bacteria</taxon>
        <taxon>Pseudomonadati</taxon>
        <taxon>Pseudomonadota</taxon>
        <taxon>Alphaproteobacteria</taxon>
        <taxon>Hyphomicrobiales</taxon>
        <taxon>Roseiarcaceae</taxon>
        <taxon>Roseiarcus</taxon>
    </lineage>
</organism>
<evidence type="ECO:0000313" key="8">
    <source>
        <dbReference type="Proteomes" id="UP000253529"/>
    </source>
</evidence>
<dbReference type="Gene3D" id="2.160.10.10">
    <property type="entry name" value="Hexapeptide repeat proteins"/>
    <property type="match status" value="1"/>
</dbReference>
<comment type="similarity">
    <text evidence="1">Belongs to the transferase hexapeptide repeat family.</text>
</comment>
<comment type="catalytic activity">
    <reaction evidence="6">
        <text>L-serine + acetyl-CoA = O-acetyl-L-serine + CoA</text>
        <dbReference type="Rhea" id="RHEA:24560"/>
        <dbReference type="ChEBI" id="CHEBI:33384"/>
        <dbReference type="ChEBI" id="CHEBI:57287"/>
        <dbReference type="ChEBI" id="CHEBI:57288"/>
        <dbReference type="ChEBI" id="CHEBI:58340"/>
        <dbReference type="EC" id="2.3.1.30"/>
    </reaction>
</comment>
<sequence length="314" mass="33894">MTALRDDRPGGEADLDLARVAARLHALRMASQTRRYRGAPPALPSRDTIVEIVENLVAALYPRHFGPPALAPERIDAFVIRTLEAVLSALRRQIELELALAREWKGESRIDSPLRAGDIVEAFAEALPKVRRLLDSDLKAAFEGDPSAKSIDEIVFCFPGFAAIARHRLAHELYTLGVTMIARIVAEEAHSATGIDIHPGATIGERFFIDHGTGVVIGETAIIGRNVRLYQAVTLGAKRFEADASGALAKNYPRHPIVEDDVVIYAGATVLGRVTIGRGSSIGGNVWLTRDVPPGSSITQAKARNETFDDGAGI</sequence>
<evidence type="ECO:0000256" key="3">
    <source>
        <dbReference type="ARBA" id="ARBA00022605"/>
    </source>
</evidence>
<protein>
    <recommendedName>
        <fullName evidence="2">serine O-acetyltransferase</fullName>
        <ecNumber evidence="2">2.3.1.30</ecNumber>
    </recommendedName>
</protein>
<dbReference type="GO" id="GO:0009001">
    <property type="term" value="F:serine O-acetyltransferase activity"/>
    <property type="evidence" value="ECO:0007669"/>
    <property type="project" value="UniProtKB-EC"/>
</dbReference>
<dbReference type="Pfam" id="PF00132">
    <property type="entry name" value="Hexapep"/>
    <property type="match status" value="1"/>
</dbReference>
<keyword evidence="5" id="KW-0012">Acyltransferase</keyword>
<accession>A0A366F5G6</accession>
<dbReference type="Proteomes" id="UP000253529">
    <property type="component" value="Unassembled WGS sequence"/>
</dbReference>
<dbReference type="GO" id="GO:0008652">
    <property type="term" value="P:amino acid biosynthetic process"/>
    <property type="evidence" value="ECO:0007669"/>
    <property type="project" value="UniProtKB-KW"/>
</dbReference>
<evidence type="ECO:0000256" key="1">
    <source>
        <dbReference type="ARBA" id="ARBA00007274"/>
    </source>
</evidence>
<dbReference type="PANTHER" id="PTHR42811">
    <property type="entry name" value="SERINE ACETYLTRANSFERASE"/>
    <property type="match status" value="1"/>
</dbReference>
<dbReference type="Gene3D" id="1.10.3130.10">
    <property type="entry name" value="serine acetyltransferase, domain 1"/>
    <property type="match status" value="1"/>
</dbReference>
<comment type="caution">
    <text evidence="7">The sequence shown here is derived from an EMBL/GenBank/DDBJ whole genome shotgun (WGS) entry which is preliminary data.</text>
</comment>
<dbReference type="InterPro" id="IPR001451">
    <property type="entry name" value="Hexapep"/>
</dbReference>
<evidence type="ECO:0000313" key="7">
    <source>
        <dbReference type="EMBL" id="RBP09864.1"/>
    </source>
</evidence>
<keyword evidence="3" id="KW-0028">Amino-acid biosynthesis</keyword>
<dbReference type="RefSeq" id="WP_425376080.1">
    <property type="nucleotide sequence ID" value="NZ_QNRK01000020.1"/>
</dbReference>
<name>A0A366F5G6_9HYPH</name>
<keyword evidence="8" id="KW-1185">Reference proteome</keyword>
<reference evidence="7 8" key="1">
    <citation type="submission" date="2018-06" db="EMBL/GenBank/DDBJ databases">
        <title>Genomic Encyclopedia of Type Strains, Phase IV (KMG-IV): sequencing the most valuable type-strain genomes for metagenomic binning, comparative biology and taxonomic classification.</title>
        <authorList>
            <person name="Goeker M."/>
        </authorList>
    </citation>
    <scope>NUCLEOTIDE SEQUENCE [LARGE SCALE GENOMIC DNA]</scope>
    <source>
        <strain evidence="7 8">DSM 24875</strain>
    </source>
</reference>
<dbReference type="CDD" id="cd03354">
    <property type="entry name" value="LbH_SAT"/>
    <property type="match status" value="1"/>
</dbReference>
<dbReference type="InterPro" id="IPR053376">
    <property type="entry name" value="Serine_acetyltransferase"/>
</dbReference>
<dbReference type="NCBIfam" id="NF041874">
    <property type="entry name" value="EPS_EpsC"/>
    <property type="match status" value="1"/>
</dbReference>
<keyword evidence="4 7" id="KW-0808">Transferase</keyword>
<dbReference type="AlphaFoldDB" id="A0A366F5G6"/>
<dbReference type="EMBL" id="QNRK01000020">
    <property type="protein sequence ID" value="RBP09864.1"/>
    <property type="molecule type" value="Genomic_DNA"/>
</dbReference>
<dbReference type="InterPro" id="IPR042122">
    <property type="entry name" value="Ser_AcTrfase_N_sf"/>
</dbReference>
<dbReference type="EC" id="2.3.1.30" evidence="2"/>
<evidence type="ECO:0000256" key="5">
    <source>
        <dbReference type="ARBA" id="ARBA00023315"/>
    </source>
</evidence>
<dbReference type="SUPFAM" id="SSF51161">
    <property type="entry name" value="Trimeric LpxA-like enzymes"/>
    <property type="match status" value="1"/>
</dbReference>
<evidence type="ECO:0000256" key="4">
    <source>
        <dbReference type="ARBA" id="ARBA00022679"/>
    </source>
</evidence>